<keyword evidence="10" id="KW-0833">Ubl conjugation pathway</keyword>
<keyword evidence="7" id="KW-0677">Repeat</keyword>
<dbReference type="InterPro" id="IPR010358">
    <property type="entry name" value="BRE"/>
</dbReference>
<evidence type="ECO:0000256" key="7">
    <source>
        <dbReference type="ARBA" id="ARBA00022737"/>
    </source>
</evidence>
<gene>
    <name evidence="19" type="ORF">BQ4739_LOCUS14183</name>
    <name evidence="18" type="ORF">BQ4739_LOCUS3267</name>
</gene>
<keyword evidence="5" id="KW-0132">Cell division</keyword>
<sequence>MEARCLVYKRQYANRSLQWHVVHDPCNPQQAPDVVFDDVTFNPLLDPLISTELVQMLSSWGSTSSSNPTSSLTAMLELLLSLYMQHQKEKIAALQDDRLLFELAMLEDLGCSEVLLSAAADGSQQACFSIPVEADLAPAQRLIDCLQQQQQQQQERQPFMLHVAFRVGRGVSSHAAPELQLQYPHFAEQQLPPLSLPSWDPQTSLVEYVPHLAERLNKHLQDSCPAAVLRFDLVKALAGVFGHPLEVNMQGSSAVKGSAAAGSSSSFAGTSSSMGRAKTFSSSSSSAVFQLQFDQQPLLLFVEMPPSFPAEAPLLLLQSMRRMGPDSCAALSNIPWSPRWDAAEMAARLFNFVKQQAPGILKDMEGGSSGAAL</sequence>
<evidence type="ECO:0000256" key="14">
    <source>
        <dbReference type="ARBA" id="ARBA00023306"/>
    </source>
</evidence>
<evidence type="ECO:0000256" key="4">
    <source>
        <dbReference type="ARBA" id="ARBA00022490"/>
    </source>
</evidence>
<dbReference type="EMBL" id="FNXT01000253">
    <property type="protein sequence ID" value="SZX62671.1"/>
    <property type="molecule type" value="Genomic_DNA"/>
</dbReference>
<evidence type="ECO:0000256" key="10">
    <source>
        <dbReference type="ARBA" id="ARBA00022786"/>
    </source>
</evidence>
<dbReference type="EMBL" id="FNXT01001201">
    <property type="protein sequence ID" value="SZX73921.1"/>
    <property type="molecule type" value="Genomic_DNA"/>
</dbReference>
<dbReference type="GO" id="GO:0005737">
    <property type="term" value="C:cytoplasm"/>
    <property type="evidence" value="ECO:0007669"/>
    <property type="project" value="UniProtKB-SubCell"/>
</dbReference>
<evidence type="ECO:0000256" key="13">
    <source>
        <dbReference type="ARBA" id="ARBA00023242"/>
    </source>
</evidence>
<dbReference type="Proteomes" id="UP000256970">
    <property type="component" value="Unassembled WGS sequence"/>
</dbReference>
<dbReference type="STRING" id="3088.A0A383W921"/>
<dbReference type="GO" id="GO:0051301">
    <property type="term" value="P:cell division"/>
    <property type="evidence" value="ECO:0007669"/>
    <property type="project" value="UniProtKB-KW"/>
</dbReference>
<evidence type="ECO:0000313" key="20">
    <source>
        <dbReference type="Proteomes" id="UP000256970"/>
    </source>
</evidence>
<protein>
    <recommendedName>
        <fullName evidence="3">BRISC and BRCA1-A complex member 2</fullName>
    </recommendedName>
    <alternativeName>
        <fullName evidence="16">BRCA1-A complex subunit BRE</fullName>
    </alternativeName>
    <alternativeName>
        <fullName evidence="17">BRCA1/BRCA2-containing complex subunit 45</fullName>
    </alternativeName>
</protein>
<keyword evidence="4" id="KW-0963">Cytoplasm</keyword>
<comment type="subcellular location">
    <subcellularLocation>
        <location evidence="2">Cytoplasm</location>
    </subcellularLocation>
    <subcellularLocation>
        <location evidence="1">Nucleus</location>
    </subcellularLocation>
</comment>
<reference evidence="19 20" key="1">
    <citation type="submission" date="2016-10" db="EMBL/GenBank/DDBJ databases">
        <authorList>
            <person name="Cai Z."/>
        </authorList>
    </citation>
    <scope>NUCLEOTIDE SEQUENCE [LARGE SCALE GENOMIC DNA]</scope>
</reference>
<keyword evidence="6" id="KW-0053">Apoptosis</keyword>
<dbReference type="AlphaFoldDB" id="A0A383W921"/>
<evidence type="ECO:0000256" key="9">
    <source>
        <dbReference type="ARBA" id="ARBA00022776"/>
    </source>
</evidence>
<name>A0A383W921_TETOB</name>
<keyword evidence="20" id="KW-1185">Reference proteome</keyword>
<dbReference type="PANTHER" id="PTHR15189:SF7">
    <property type="entry name" value="BRISC AND BRCA1-A COMPLEX MEMBER 2"/>
    <property type="match status" value="1"/>
</dbReference>
<dbReference type="GO" id="GO:0070552">
    <property type="term" value="C:BRISC complex"/>
    <property type="evidence" value="ECO:0007669"/>
    <property type="project" value="InterPro"/>
</dbReference>
<evidence type="ECO:0000256" key="1">
    <source>
        <dbReference type="ARBA" id="ARBA00004123"/>
    </source>
</evidence>
<evidence type="ECO:0000256" key="8">
    <source>
        <dbReference type="ARBA" id="ARBA00022763"/>
    </source>
</evidence>
<evidence type="ECO:0000256" key="15">
    <source>
        <dbReference type="ARBA" id="ARBA00025766"/>
    </source>
</evidence>
<evidence type="ECO:0000313" key="18">
    <source>
        <dbReference type="EMBL" id="SZX62671.1"/>
    </source>
</evidence>
<keyword evidence="9" id="KW-0498">Mitosis</keyword>
<dbReference type="Pfam" id="PF06113">
    <property type="entry name" value="BRE"/>
    <property type="match status" value="1"/>
</dbReference>
<proteinExistence type="inferred from homology"/>
<dbReference type="GO" id="GO:0006325">
    <property type="term" value="P:chromatin organization"/>
    <property type="evidence" value="ECO:0007669"/>
    <property type="project" value="UniProtKB-KW"/>
</dbReference>
<evidence type="ECO:0000313" key="19">
    <source>
        <dbReference type="EMBL" id="SZX73921.1"/>
    </source>
</evidence>
<keyword evidence="13" id="KW-0539">Nucleus</keyword>
<comment type="similarity">
    <text evidence="15">Belongs to the BABAM2 family.</text>
</comment>
<evidence type="ECO:0000256" key="17">
    <source>
        <dbReference type="ARBA" id="ARBA00032630"/>
    </source>
</evidence>
<keyword evidence="14" id="KW-0131">Cell cycle</keyword>
<accession>A0A383W921</accession>
<dbReference type="GO" id="GO:0006302">
    <property type="term" value="P:double-strand break repair"/>
    <property type="evidence" value="ECO:0007669"/>
    <property type="project" value="TreeGrafter"/>
</dbReference>
<evidence type="ECO:0000256" key="6">
    <source>
        <dbReference type="ARBA" id="ARBA00022703"/>
    </source>
</evidence>
<evidence type="ECO:0000256" key="2">
    <source>
        <dbReference type="ARBA" id="ARBA00004496"/>
    </source>
</evidence>
<evidence type="ECO:0000256" key="12">
    <source>
        <dbReference type="ARBA" id="ARBA00023204"/>
    </source>
</evidence>
<evidence type="ECO:0000256" key="11">
    <source>
        <dbReference type="ARBA" id="ARBA00022853"/>
    </source>
</evidence>
<keyword evidence="8" id="KW-0227">DNA damage</keyword>
<keyword evidence="12" id="KW-0234">DNA repair</keyword>
<evidence type="ECO:0000256" key="16">
    <source>
        <dbReference type="ARBA" id="ARBA00032491"/>
    </source>
</evidence>
<evidence type="ECO:0000256" key="5">
    <source>
        <dbReference type="ARBA" id="ARBA00022618"/>
    </source>
</evidence>
<organism evidence="19 20">
    <name type="scientific">Tetradesmus obliquus</name>
    <name type="common">Green alga</name>
    <name type="synonym">Acutodesmus obliquus</name>
    <dbReference type="NCBI Taxonomy" id="3088"/>
    <lineage>
        <taxon>Eukaryota</taxon>
        <taxon>Viridiplantae</taxon>
        <taxon>Chlorophyta</taxon>
        <taxon>core chlorophytes</taxon>
        <taxon>Chlorophyceae</taxon>
        <taxon>CS clade</taxon>
        <taxon>Sphaeropleales</taxon>
        <taxon>Scenedesmaceae</taxon>
        <taxon>Tetradesmus</taxon>
    </lineage>
</organism>
<dbReference type="PANTHER" id="PTHR15189">
    <property type="entry name" value="BRISC AND BRCA1-A COMPLEX MEMBER 2"/>
    <property type="match status" value="1"/>
</dbReference>
<evidence type="ECO:0000256" key="3">
    <source>
        <dbReference type="ARBA" id="ARBA00019438"/>
    </source>
</evidence>
<keyword evidence="11" id="KW-0156">Chromatin regulator</keyword>